<evidence type="ECO:0000256" key="5">
    <source>
        <dbReference type="SAM" id="MobiDB-lite"/>
    </source>
</evidence>
<keyword evidence="2 6" id="KW-0812">Transmembrane</keyword>
<evidence type="ECO:0000256" key="6">
    <source>
        <dbReference type="SAM" id="Phobius"/>
    </source>
</evidence>
<keyword evidence="4 6" id="KW-0472">Membrane</keyword>
<keyword evidence="8" id="KW-1185">Reference proteome</keyword>
<accession>A0A364MYB4</accession>
<sequence>MEIPRESGPPNPFPWFVETWEDRSTTYTTYVTGGLLVPPNDETITAGETGRFSGSEVSLMSEPPNILLRYDRSTTYLPEGAITTESLSRMESSASPGHSLSAGSSPTTGSQASVATAQSEDSDSSLGGGAIAGVVIGAIALLALIIGGWFVWRRRKRAKTASSGFNDYEHARTEDEKVAAGAGDSGQKHAVFDPSYHELSGVGVVQEADPSPSYKYAMRGSHGLKEDPRPNELPNGQTEYISKMDRHEPKPEPEPELEIEQTKTDAVSPHVEAQRKRELEWLEAEEERMRQRRETLMKQGRGKTQ</sequence>
<evidence type="ECO:0000256" key="4">
    <source>
        <dbReference type="ARBA" id="ARBA00023136"/>
    </source>
</evidence>
<dbReference type="PANTHER" id="PTHR15549">
    <property type="entry name" value="PAIRED IMMUNOGLOBULIN-LIKE TYPE 2 RECEPTOR"/>
    <property type="match status" value="1"/>
</dbReference>
<proteinExistence type="predicted"/>
<dbReference type="STRING" id="183478.A0A364MYB4"/>
<organism evidence="7 8">
    <name type="scientific">Stemphylium lycopersici</name>
    <name type="common">Tomato gray leaf spot disease fungus</name>
    <name type="synonym">Thyrospora lycopersici</name>
    <dbReference type="NCBI Taxonomy" id="183478"/>
    <lineage>
        <taxon>Eukaryota</taxon>
        <taxon>Fungi</taxon>
        <taxon>Dikarya</taxon>
        <taxon>Ascomycota</taxon>
        <taxon>Pezizomycotina</taxon>
        <taxon>Dothideomycetes</taxon>
        <taxon>Pleosporomycetidae</taxon>
        <taxon>Pleosporales</taxon>
        <taxon>Pleosporineae</taxon>
        <taxon>Pleosporaceae</taxon>
        <taxon>Stemphylium</taxon>
    </lineage>
</organism>
<dbReference type="CDD" id="cd12087">
    <property type="entry name" value="TM_EGFR-like"/>
    <property type="match status" value="1"/>
</dbReference>
<protein>
    <submittedName>
        <fullName evidence="7">Uncharacterized protein</fullName>
    </submittedName>
</protein>
<feature type="region of interest" description="Disordered" evidence="5">
    <location>
        <begin position="219"/>
        <end position="275"/>
    </location>
</feature>
<feature type="compositionally biased region" description="Polar residues" evidence="5">
    <location>
        <begin position="87"/>
        <end position="119"/>
    </location>
</feature>
<gene>
    <name evidence="7" type="ORF">DDE83_006805</name>
</gene>
<feature type="region of interest" description="Disordered" evidence="5">
    <location>
        <begin position="87"/>
        <end position="123"/>
    </location>
</feature>
<dbReference type="GO" id="GO:0071944">
    <property type="term" value="C:cell periphery"/>
    <property type="evidence" value="ECO:0007669"/>
    <property type="project" value="UniProtKB-ARBA"/>
</dbReference>
<dbReference type="GO" id="GO:0016020">
    <property type="term" value="C:membrane"/>
    <property type="evidence" value="ECO:0007669"/>
    <property type="project" value="UniProtKB-SubCell"/>
</dbReference>
<feature type="compositionally biased region" description="Basic and acidic residues" evidence="5">
    <location>
        <begin position="242"/>
        <end position="253"/>
    </location>
</feature>
<comment type="caution">
    <text evidence="7">The sequence shown here is derived from an EMBL/GenBank/DDBJ whole genome shotgun (WGS) entry which is preliminary data.</text>
</comment>
<evidence type="ECO:0000256" key="2">
    <source>
        <dbReference type="ARBA" id="ARBA00022692"/>
    </source>
</evidence>
<dbReference type="Proteomes" id="UP000249619">
    <property type="component" value="Unassembled WGS sequence"/>
</dbReference>
<evidence type="ECO:0000256" key="1">
    <source>
        <dbReference type="ARBA" id="ARBA00004167"/>
    </source>
</evidence>
<name>A0A364MYB4_STELY</name>
<comment type="subcellular location">
    <subcellularLocation>
        <location evidence="1">Membrane</location>
        <topology evidence="1">Single-pass membrane protein</topology>
    </subcellularLocation>
</comment>
<evidence type="ECO:0000256" key="3">
    <source>
        <dbReference type="ARBA" id="ARBA00022989"/>
    </source>
</evidence>
<dbReference type="EMBL" id="QGDH01000111">
    <property type="protein sequence ID" value="RAR06746.1"/>
    <property type="molecule type" value="Genomic_DNA"/>
</dbReference>
<evidence type="ECO:0000313" key="7">
    <source>
        <dbReference type="EMBL" id="RAR06746.1"/>
    </source>
</evidence>
<dbReference type="AlphaFoldDB" id="A0A364MYB4"/>
<feature type="transmembrane region" description="Helical" evidence="6">
    <location>
        <begin position="130"/>
        <end position="152"/>
    </location>
</feature>
<evidence type="ECO:0000313" key="8">
    <source>
        <dbReference type="Proteomes" id="UP000249619"/>
    </source>
</evidence>
<keyword evidence="3 6" id="KW-1133">Transmembrane helix</keyword>
<reference evidence="8" key="1">
    <citation type="submission" date="2018-05" db="EMBL/GenBank/DDBJ databases">
        <title>Draft genome sequence of Stemphylium lycopersici strain CIDEFI 213.</title>
        <authorList>
            <person name="Medina R."/>
            <person name="Franco M.E.E."/>
            <person name="Lucentini C.G."/>
            <person name="Saparrat M.C.N."/>
            <person name="Balatti P.A."/>
        </authorList>
    </citation>
    <scope>NUCLEOTIDE SEQUENCE [LARGE SCALE GENOMIC DNA]</scope>
    <source>
        <strain evidence="8">CIDEFI 213</strain>
    </source>
</reference>
<dbReference type="InterPro" id="IPR051694">
    <property type="entry name" value="Immunoregulatory_rcpt-like"/>
</dbReference>